<sequence length="88" mass="9946">MFSSPSSSCLRLRRKSGNGQLIIYTLSLSLSRVWTALQDCILDILFSLERVNHGRLLPCYSNQGPSFLASLILILSFRSSKFEDLLCF</sequence>
<keyword evidence="3" id="KW-1185">Reference proteome</keyword>
<dbReference type="EMBL" id="LK032062">
    <property type="protein sequence ID" value="CDY16312.1"/>
    <property type="molecule type" value="Genomic_DNA"/>
</dbReference>
<organism evidence="2 3">
    <name type="scientific">Brassica napus</name>
    <name type="common">Rape</name>
    <dbReference type="NCBI Taxonomy" id="3708"/>
    <lineage>
        <taxon>Eukaryota</taxon>
        <taxon>Viridiplantae</taxon>
        <taxon>Streptophyta</taxon>
        <taxon>Embryophyta</taxon>
        <taxon>Tracheophyta</taxon>
        <taxon>Spermatophyta</taxon>
        <taxon>Magnoliopsida</taxon>
        <taxon>eudicotyledons</taxon>
        <taxon>Gunneridae</taxon>
        <taxon>Pentapetalae</taxon>
        <taxon>rosids</taxon>
        <taxon>malvids</taxon>
        <taxon>Brassicales</taxon>
        <taxon>Brassicaceae</taxon>
        <taxon>Brassiceae</taxon>
        <taxon>Brassica</taxon>
    </lineage>
</organism>
<reference evidence="1" key="3">
    <citation type="submission" date="2021-01" db="EMBL/GenBank/DDBJ databases">
        <authorList>
            <consortium name="Genoscope - CEA"/>
            <person name="William W."/>
        </authorList>
    </citation>
    <scope>NUCLEOTIDE SEQUENCE</scope>
</reference>
<reference evidence="2" key="2">
    <citation type="submission" date="2014-06" db="EMBL/GenBank/DDBJ databases">
        <authorList>
            <person name="Genoscope - CEA"/>
        </authorList>
    </citation>
    <scope>NUCLEOTIDE SEQUENCE</scope>
</reference>
<evidence type="ECO:0000313" key="3">
    <source>
        <dbReference type="Proteomes" id="UP000028999"/>
    </source>
</evidence>
<name>A0A078FU01_BRANA</name>
<protein>
    <submittedName>
        <fullName evidence="1">(rape) hypothetical protein</fullName>
    </submittedName>
    <submittedName>
        <fullName evidence="2">BnaC01g23470D protein</fullName>
    </submittedName>
</protein>
<dbReference type="PaxDb" id="3708-A0A078FU01"/>
<accession>A0A078FU01</accession>
<proteinExistence type="predicted"/>
<dbReference type="Proteomes" id="UP001295469">
    <property type="component" value="Chromosome C01"/>
</dbReference>
<dbReference type="Proteomes" id="UP000028999">
    <property type="component" value="Unassembled WGS sequence"/>
</dbReference>
<dbReference type="AlphaFoldDB" id="A0A078FU01"/>
<evidence type="ECO:0000313" key="1">
    <source>
        <dbReference type="EMBL" id="CAF2073620.1"/>
    </source>
</evidence>
<dbReference type="EMBL" id="HG994365">
    <property type="protein sequence ID" value="CAF2073620.1"/>
    <property type="molecule type" value="Genomic_DNA"/>
</dbReference>
<reference evidence="2 3" key="1">
    <citation type="journal article" date="2014" name="Science">
        <title>Plant genetics. Early allopolyploid evolution in the post-Neolithic Brassica napus oilseed genome.</title>
        <authorList>
            <person name="Chalhoub B."/>
            <person name="Denoeud F."/>
            <person name="Liu S."/>
            <person name="Parkin I.A."/>
            <person name="Tang H."/>
            <person name="Wang X."/>
            <person name="Chiquet J."/>
            <person name="Belcram H."/>
            <person name="Tong C."/>
            <person name="Samans B."/>
            <person name="Correa M."/>
            <person name="Da Silva C."/>
            <person name="Just J."/>
            <person name="Falentin C."/>
            <person name="Koh C.S."/>
            <person name="Le Clainche I."/>
            <person name="Bernard M."/>
            <person name="Bento P."/>
            <person name="Noel B."/>
            <person name="Labadie K."/>
            <person name="Alberti A."/>
            <person name="Charles M."/>
            <person name="Arnaud D."/>
            <person name="Guo H."/>
            <person name="Daviaud C."/>
            <person name="Alamery S."/>
            <person name="Jabbari K."/>
            <person name="Zhao M."/>
            <person name="Edger P.P."/>
            <person name="Chelaifa H."/>
            <person name="Tack D."/>
            <person name="Lassalle G."/>
            <person name="Mestiri I."/>
            <person name="Schnel N."/>
            <person name="Le Paslier M.C."/>
            <person name="Fan G."/>
            <person name="Renault V."/>
            <person name="Bayer P.E."/>
            <person name="Golicz A.A."/>
            <person name="Manoli S."/>
            <person name="Lee T.H."/>
            <person name="Thi V.H."/>
            <person name="Chalabi S."/>
            <person name="Hu Q."/>
            <person name="Fan C."/>
            <person name="Tollenaere R."/>
            <person name="Lu Y."/>
            <person name="Battail C."/>
            <person name="Shen J."/>
            <person name="Sidebottom C.H."/>
            <person name="Wang X."/>
            <person name="Canaguier A."/>
            <person name="Chauveau A."/>
            <person name="Berard A."/>
            <person name="Deniot G."/>
            <person name="Guan M."/>
            <person name="Liu Z."/>
            <person name="Sun F."/>
            <person name="Lim Y.P."/>
            <person name="Lyons E."/>
            <person name="Town C.D."/>
            <person name="Bancroft I."/>
            <person name="Wang X."/>
            <person name="Meng J."/>
            <person name="Ma J."/>
            <person name="Pires J.C."/>
            <person name="King G.J."/>
            <person name="Brunel D."/>
            <person name="Delourme R."/>
            <person name="Renard M."/>
            <person name="Aury J.M."/>
            <person name="Adams K.L."/>
            <person name="Batley J."/>
            <person name="Snowdon R.J."/>
            <person name="Tost J."/>
            <person name="Edwards D."/>
            <person name="Zhou Y."/>
            <person name="Hua W."/>
            <person name="Sharpe A.G."/>
            <person name="Paterson A.H."/>
            <person name="Guan C."/>
            <person name="Wincker P."/>
        </authorList>
    </citation>
    <scope>NUCLEOTIDE SEQUENCE [LARGE SCALE GENOMIC DNA]</scope>
    <source>
        <strain evidence="3">cv. Darmor-bzh</strain>
    </source>
</reference>
<gene>
    <name evidence="2" type="primary">BnaC01g23470D</name>
    <name evidence="1" type="ORF">DARMORV10_C01P29140.1</name>
    <name evidence="2" type="ORF">GSBRNA2T00090823001</name>
</gene>
<dbReference type="Gramene" id="CDY16312">
    <property type="protein sequence ID" value="CDY16312"/>
    <property type="gene ID" value="GSBRNA2T00090823001"/>
</dbReference>
<evidence type="ECO:0000313" key="2">
    <source>
        <dbReference type="EMBL" id="CDY16312.1"/>
    </source>
</evidence>